<protein>
    <submittedName>
        <fullName evidence="1">Uncharacterized protein</fullName>
    </submittedName>
</protein>
<name>A0A383BE08_9ZZZZ</name>
<sequence length="80" mass="8330">MAIKGVINRVGTIGAKVAGTQNLRAKQVAIGDSSTITNITNKSINELLDVDAAETDDAILSYDASSDKWTSTTVIDGGTF</sequence>
<accession>A0A383BE08</accession>
<proteinExistence type="predicted"/>
<gene>
    <name evidence="1" type="ORF">METZ01_LOCUS470927</name>
</gene>
<evidence type="ECO:0000313" key="1">
    <source>
        <dbReference type="EMBL" id="SVE18073.1"/>
    </source>
</evidence>
<organism evidence="1">
    <name type="scientific">marine metagenome</name>
    <dbReference type="NCBI Taxonomy" id="408172"/>
    <lineage>
        <taxon>unclassified sequences</taxon>
        <taxon>metagenomes</taxon>
        <taxon>ecological metagenomes</taxon>
    </lineage>
</organism>
<dbReference type="EMBL" id="UINC01199576">
    <property type="protein sequence ID" value="SVE18073.1"/>
    <property type="molecule type" value="Genomic_DNA"/>
</dbReference>
<reference evidence="1" key="1">
    <citation type="submission" date="2018-05" db="EMBL/GenBank/DDBJ databases">
        <authorList>
            <person name="Lanie J.A."/>
            <person name="Ng W.-L."/>
            <person name="Kazmierczak K.M."/>
            <person name="Andrzejewski T.M."/>
            <person name="Davidsen T.M."/>
            <person name="Wayne K.J."/>
            <person name="Tettelin H."/>
            <person name="Glass J.I."/>
            <person name="Rusch D."/>
            <person name="Podicherti R."/>
            <person name="Tsui H.-C.T."/>
            <person name="Winkler M.E."/>
        </authorList>
    </citation>
    <scope>NUCLEOTIDE SEQUENCE</scope>
</reference>
<dbReference type="AlphaFoldDB" id="A0A383BE08"/>